<dbReference type="RefSeq" id="WP_344083935.1">
    <property type="nucleotide sequence ID" value="NZ_BAAALS010000020.1"/>
</dbReference>
<evidence type="ECO:0000313" key="5">
    <source>
        <dbReference type="Proteomes" id="UP001500655"/>
    </source>
</evidence>
<dbReference type="CDD" id="cd04301">
    <property type="entry name" value="NAT_SF"/>
    <property type="match status" value="2"/>
</dbReference>
<evidence type="ECO:0000313" key="4">
    <source>
        <dbReference type="EMBL" id="GAA1764581.1"/>
    </source>
</evidence>
<evidence type="ECO:0000256" key="2">
    <source>
        <dbReference type="ARBA" id="ARBA00023315"/>
    </source>
</evidence>
<dbReference type="PANTHER" id="PTHR43877">
    <property type="entry name" value="AMINOALKYLPHOSPHONATE N-ACETYLTRANSFERASE-RELATED-RELATED"/>
    <property type="match status" value="1"/>
</dbReference>
<reference evidence="5" key="1">
    <citation type="journal article" date="2019" name="Int. J. Syst. Evol. Microbiol.">
        <title>The Global Catalogue of Microorganisms (GCM) 10K type strain sequencing project: providing services to taxonomists for standard genome sequencing and annotation.</title>
        <authorList>
            <consortium name="The Broad Institute Genomics Platform"/>
            <consortium name="The Broad Institute Genome Sequencing Center for Infectious Disease"/>
            <person name="Wu L."/>
            <person name="Ma J."/>
        </authorList>
    </citation>
    <scope>NUCLEOTIDE SEQUENCE [LARGE SCALE GENOMIC DNA]</scope>
    <source>
        <strain evidence="5">JCM 13249</strain>
    </source>
</reference>
<evidence type="ECO:0000256" key="1">
    <source>
        <dbReference type="ARBA" id="ARBA00022679"/>
    </source>
</evidence>
<keyword evidence="2" id="KW-0012">Acyltransferase</keyword>
<dbReference type="PROSITE" id="PS51186">
    <property type="entry name" value="GNAT"/>
    <property type="match status" value="2"/>
</dbReference>
<organism evidence="4 5">
    <name type="scientific">Luedemannella helvata</name>
    <dbReference type="NCBI Taxonomy" id="349315"/>
    <lineage>
        <taxon>Bacteria</taxon>
        <taxon>Bacillati</taxon>
        <taxon>Actinomycetota</taxon>
        <taxon>Actinomycetes</taxon>
        <taxon>Micromonosporales</taxon>
        <taxon>Micromonosporaceae</taxon>
        <taxon>Luedemannella</taxon>
    </lineage>
</organism>
<dbReference type="PANTHER" id="PTHR43877:SF1">
    <property type="entry name" value="ACETYLTRANSFERASE"/>
    <property type="match status" value="1"/>
</dbReference>
<keyword evidence="1" id="KW-0808">Transferase</keyword>
<dbReference type="InterPro" id="IPR016181">
    <property type="entry name" value="Acyl_CoA_acyltransferase"/>
</dbReference>
<dbReference type="EMBL" id="BAAALS010000020">
    <property type="protein sequence ID" value="GAA1764581.1"/>
    <property type="molecule type" value="Genomic_DNA"/>
</dbReference>
<feature type="domain" description="N-acetyltransferase" evidence="3">
    <location>
        <begin position="174"/>
        <end position="322"/>
    </location>
</feature>
<dbReference type="Pfam" id="PF00583">
    <property type="entry name" value="Acetyltransf_1"/>
    <property type="match status" value="1"/>
</dbReference>
<dbReference type="SUPFAM" id="SSF55729">
    <property type="entry name" value="Acyl-CoA N-acyltransferases (Nat)"/>
    <property type="match status" value="2"/>
</dbReference>
<proteinExistence type="predicted"/>
<dbReference type="Gene3D" id="3.40.630.30">
    <property type="match status" value="1"/>
</dbReference>
<accession>A0ABP4WZL2</accession>
<feature type="domain" description="N-acetyltransferase" evidence="3">
    <location>
        <begin position="6"/>
        <end position="177"/>
    </location>
</feature>
<evidence type="ECO:0000259" key="3">
    <source>
        <dbReference type="PROSITE" id="PS51186"/>
    </source>
</evidence>
<dbReference type="InterPro" id="IPR000182">
    <property type="entry name" value="GNAT_dom"/>
</dbReference>
<comment type="caution">
    <text evidence="4">The sequence shown here is derived from an EMBL/GenBank/DDBJ whole genome shotgun (WGS) entry which is preliminary data.</text>
</comment>
<gene>
    <name evidence="4" type="ORF">GCM10009681_39600</name>
</gene>
<protein>
    <submittedName>
        <fullName evidence="4">GNAT family N-acetyltransferase</fullName>
    </submittedName>
</protein>
<dbReference type="Proteomes" id="UP001500655">
    <property type="component" value="Unassembled WGS sequence"/>
</dbReference>
<keyword evidence="5" id="KW-1185">Reference proteome</keyword>
<sequence length="322" mass="34394">MPTAQLTTRPYADADAEAVTDLLNQVDIAAGGQPANDVDETRAVIDSIVRDIGHDTRVVVSGDGEIVAVGLVPTPPPGGFRVDLVGGVRPAWYGRGLGRELLDWQMGRAREIHRTVAPGATWSVHADVLAGNEPAIRLYRRFGFAPVRHWFEMVADTSAGSAALAVTGALPDGLTLVPYSPGYGNDLYAAHMDAFQDHWGYQRRPEAEWRRLTVDSATFLPALSRLALDGNRIAGYCLAYTDPQPHRVYVGHVGTSRDWRRRGIASALLGSVLAAAGNAGAREVVLNVDASSPTGAVGVYERAGFEVDSHGVTYAVTLTAID</sequence>
<name>A0ABP4WZL2_9ACTN</name>
<dbReference type="InterPro" id="IPR050832">
    <property type="entry name" value="Bact_Acetyltransf"/>
</dbReference>
<dbReference type="Pfam" id="PF13508">
    <property type="entry name" value="Acetyltransf_7"/>
    <property type="match status" value="1"/>
</dbReference>